<protein>
    <submittedName>
        <fullName evidence="4">DUF4339 domain-containing protein</fullName>
    </submittedName>
</protein>
<evidence type="ECO:0000256" key="2">
    <source>
        <dbReference type="SAM" id="Phobius"/>
    </source>
</evidence>
<sequence>MGVSDMEFPRVDSKWWLANGDQHEGPFSVNEILARVAQSNLRHDQLACPVGGSKWKPLTEWDVFAETIDRSEHIPLPPPLPSQKPGNVPWNPTHLWYLGLLFSPLWLGILTALNSKRLEQKISVWAPVGLGCGWLVADILFDQFVLSSLIVSILLLGGFAFAFWYLLLEKQQEQFDSITETNKSPGSWLVPCLAGSPLALLQLVGLAVAFLPTSPRDVCSEFLAADSPHEAKQYTTLNMTPILRQFELLETLTKQLPESQEDENEIEYFQLTDEAEAAPDVGGYLVGYRSTMPDENGGAFTLNGYFHLLEVKGEWKIDSWIITHFNNQPLDNGPTSMLTFFKGITDEMQRQIDQKSSTAKGKSPLKRDYSIYNYGITPTNNSLSSAPVKQENSQPNPAPEDSKKKTETKRNNLPTLIVSLLQSIFGESGGRIVFILIIIGVLTYNWRNSHS</sequence>
<keyword evidence="2" id="KW-1133">Transmembrane helix</keyword>
<dbReference type="KEGG" id="gim:F1728_19310"/>
<evidence type="ECO:0000259" key="3">
    <source>
        <dbReference type="Pfam" id="PF14237"/>
    </source>
</evidence>
<evidence type="ECO:0000313" key="4">
    <source>
        <dbReference type="EMBL" id="QGQ24702.1"/>
    </source>
</evidence>
<proteinExistence type="predicted"/>
<feature type="transmembrane region" description="Helical" evidence="2">
    <location>
        <begin position="188"/>
        <end position="211"/>
    </location>
</feature>
<dbReference type="Pfam" id="PF14237">
    <property type="entry name" value="GYF_2"/>
    <property type="match status" value="1"/>
</dbReference>
<feature type="compositionally biased region" description="Polar residues" evidence="1">
    <location>
        <begin position="381"/>
        <end position="395"/>
    </location>
</feature>
<dbReference type="InterPro" id="IPR025640">
    <property type="entry name" value="GYF_2"/>
</dbReference>
<dbReference type="RefSeq" id="WP_145043784.1">
    <property type="nucleotide sequence ID" value="NZ_CP043930.1"/>
</dbReference>
<feature type="domain" description="GYF" evidence="3">
    <location>
        <begin position="15"/>
        <end position="61"/>
    </location>
</feature>
<keyword evidence="5" id="KW-1185">Reference proteome</keyword>
<feature type="transmembrane region" description="Helical" evidence="2">
    <location>
        <begin position="122"/>
        <end position="141"/>
    </location>
</feature>
<keyword evidence="2" id="KW-0812">Transmembrane</keyword>
<feature type="transmembrane region" description="Helical" evidence="2">
    <location>
        <begin position="95"/>
        <end position="113"/>
    </location>
</feature>
<organism evidence="4 5">
    <name type="scientific">Gimesia benthica</name>
    <dbReference type="NCBI Taxonomy" id="2608982"/>
    <lineage>
        <taxon>Bacteria</taxon>
        <taxon>Pseudomonadati</taxon>
        <taxon>Planctomycetota</taxon>
        <taxon>Planctomycetia</taxon>
        <taxon>Planctomycetales</taxon>
        <taxon>Planctomycetaceae</taxon>
        <taxon>Gimesia</taxon>
    </lineage>
</organism>
<feature type="transmembrane region" description="Helical" evidence="2">
    <location>
        <begin position="147"/>
        <end position="167"/>
    </location>
</feature>
<dbReference type="AlphaFoldDB" id="A0A6I6AGM1"/>
<evidence type="ECO:0000256" key="1">
    <source>
        <dbReference type="SAM" id="MobiDB-lite"/>
    </source>
</evidence>
<feature type="transmembrane region" description="Helical" evidence="2">
    <location>
        <begin position="428"/>
        <end position="446"/>
    </location>
</feature>
<gene>
    <name evidence="4" type="ORF">F1728_19310</name>
</gene>
<name>A0A6I6AGM1_9PLAN</name>
<accession>A0A6I6AGM1</accession>
<dbReference type="EMBL" id="CP043930">
    <property type="protein sequence ID" value="QGQ24702.1"/>
    <property type="molecule type" value="Genomic_DNA"/>
</dbReference>
<evidence type="ECO:0000313" key="5">
    <source>
        <dbReference type="Proteomes" id="UP000427281"/>
    </source>
</evidence>
<dbReference type="Proteomes" id="UP000427281">
    <property type="component" value="Chromosome"/>
</dbReference>
<feature type="region of interest" description="Disordered" evidence="1">
    <location>
        <begin position="381"/>
        <end position="408"/>
    </location>
</feature>
<keyword evidence="2" id="KW-0472">Membrane</keyword>
<reference evidence="4 5" key="1">
    <citation type="submission" date="2019-09" db="EMBL/GenBank/DDBJ databases">
        <title>Gimesia benthica sp. nov., a novel bacterium isolated from deep-sea water of the Northwest Indian Ocean.</title>
        <authorList>
            <person name="Dai X."/>
        </authorList>
    </citation>
    <scope>NUCLEOTIDE SEQUENCE [LARGE SCALE GENOMIC DNA]</scope>
    <source>
        <strain evidence="4 5">E7</strain>
    </source>
</reference>